<name>A0ABY9YE00_9GAMM</name>
<dbReference type="Pfam" id="PF13650">
    <property type="entry name" value="Asp_protease_2"/>
    <property type="match status" value="1"/>
</dbReference>
<gene>
    <name evidence="2" type="ORF">PDM28_01870</name>
</gene>
<feature type="chain" id="PRO_5045584540" evidence="1">
    <location>
        <begin position="23"/>
        <end position="296"/>
    </location>
</feature>
<dbReference type="CDD" id="cd05483">
    <property type="entry name" value="retropepsin_like_bacteria"/>
    <property type="match status" value="1"/>
</dbReference>
<dbReference type="InterPro" id="IPR034122">
    <property type="entry name" value="Retropepsin-like_bacterial"/>
</dbReference>
<keyword evidence="1" id="KW-0732">Signal</keyword>
<evidence type="ECO:0000313" key="2">
    <source>
        <dbReference type="EMBL" id="WNH49107.1"/>
    </source>
</evidence>
<dbReference type="GO" id="GO:0006508">
    <property type="term" value="P:proteolysis"/>
    <property type="evidence" value="ECO:0007669"/>
    <property type="project" value="UniProtKB-KW"/>
</dbReference>
<evidence type="ECO:0000313" key="3">
    <source>
        <dbReference type="Proteomes" id="UP001305421"/>
    </source>
</evidence>
<protein>
    <submittedName>
        <fullName evidence="2">Aspartyl protease family protein</fullName>
    </submittedName>
</protein>
<keyword evidence="3" id="KW-1185">Reference proteome</keyword>
<sequence>MHPALPKLLSLLVLLPAAAASASPPATGADACGLAHQPIADALVQVPFESIDGRIYVQARVNGQGPYRFAVDTGASGIGRADMRLVTALDLPRHGETTTSDGVTKAGVDTVRLDALELGDAVHRNVEVIARDYNARNAPEAAFDGILARDFFADGLLRIDYPNKTLAFTRALKLDPAAANALAYTRAFRIPVSVGTHTFVAQLDTGANVGFVLPQSAYEQVSEQPLGEAVLSQLTNGQLESWRGTVQQPIRVGQVSQAQAEVRVSPKYPEVLVGARALQNAVVLIDQRSQVVAVCR</sequence>
<dbReference type="EMBL" id="CP115543">
    <property type="protein sequence ID" value="WNH49107.1"/>
    <property type="molecule type" value="Genomic_DNA"/>
</dbReference>
<reference evidence="2 3" key="1">
    <citation type="submission" date="2022-12" db="EMBL/GenBank/DDBJ databases">
        <title>Two new species, Stenotrophomonas aracearum and Stenotrophomonas oahuensis, isolated from Anthurium (Araceae family) in Hawaii.</title>
        <authorList>
            <person name="Chunag S.C."/>
            <person name="Dobhal S."/>
            <person name="Alvarez A."/>
            <person name="Arif M."/>
        </authorList>
    </citation>
    <scope>NUCLEOTIDE SEQUENCE [LARGE SCALE GENOMIC DNA]</scope>
    <source>
        <strain evidence="2 3">A5588</strain>
    </source>
</reference>
<keyword evidence="2" id="KW-0645">Protease</keyword>
<dbReference type="GO" id="GO:0008233">
    <property type="term" value="F:peptidase activity"/>
    <property type="evidence" value="ECO:0007669"/>
    <property type="project" value="UniProtKB-KW"/>
</dbReference>
<keyword evidence="2" id="KW-0378">Hydrolase</keyword>
<dbReference type="InterPro" id="IPR021109">
    <property type="entry name" value="Peptidase_aspartic_dom_sf"/>
</dbReference>
<organism evidence="2 3">
    <name type="scientific">Stenotrophomonas aracearum</name>
    <dbReference type="NCBI Taxonomy" id="3003272"/>
    <lineage>
        <taxon>Bacteria</taxon>
        <taxon>Pseudomonadati</taxon>
        <taxon>Pseudomonadota</taxon>
        <taxon>Gammaproteobacteria</taxon>
        <taxon>Lysobacterales</taxon>
        <taxon>Lysobacteraceae</taxon>
        <taxon>Stenotrophomonas</taxon>
    </lineage>
</organism>
<dbReference type="Gene3D" id="2.40.70.10">
    <property type="entry name" value="Acid Proteases"/>
    <property type="match status" value="2"/>
</dbReference>
<feature type="signal peptide" evidence="1">
    <location>
        <begin position="1"/>
        <end position="22"/>
    </location>
</feature>
<dbReference type="RefSeq" id="WP_311183588.1">
    <property type="nucleotide sequence ID" value="NZ_CP115543.1"/>
</dbReference>
<evidence type="ECO:0000256" key="1">
    <source>
        <dbReference type="SAM" id="SignalP"/>
    </source>
</evidence>
<proteinExistence type="predicted"/>
<dbReference type="Proteomes" id="UP001305421">
    <property type="component" value="Chromosome"/>
</dbReference>
<accession>A0ABY9YE00</accession>